<protein>
    <recommendedName>
        <fullName evidence="4">non-specific serine/threonine protein kinase</fullName>
        <ecNumber evidence="4">2.7.11.1</ecNumber>
    </recommendedName>
</protein>
<comment type="catalytic activity">
    <reaction evidence="14">
        <text>L-threonyl-[protein] + ATP = O-phospho-L-threonyl-[protein] + ADP + H(+)</text>
        <dbReference type="Rhea" id="RHEA:46608"/>
        <dbReference type="Rhea" id="RHEA-COMP:11060"/>
        <dbReference type="Rhea" id="RHEA-COMP:11605"/>
        <dbReference type="ChEBI" id="CHEBI:15378"/>
        <dbReference type="ChEBI" id="CHEBI:30013"/>
        <dbReference type="ChEBI" id="CHEBI:30616"/>
        <dbReference type="ChEBI" id="CHEBI:61977"/>
        <dbReference type="ChEBI" id="CHEBI:456216"/>
        <dbReference type="EC" id="2.7.11.1"/>
    </reaction>
</comment>
<evidence type="ECO:0000256" key="17">
    <source>
        <dbReference type="SAM" id="MobiDB-lite"/>
    </source>
</evidence>
<feature type="domain" description="Protein kinase" evidence="18">
    <location>
        <begin position="9"/>
        <end position="260"/>
    </location>
</feature>
<dbReference type="GO" id="GO:0005524">
    <property type="term" value="F:ATP binding"/>
    <property type="evidence" value="ECO:0007669"/>
    <property type="project" value="UniProtKB-UniRule"/>
</dbReference>
<evidence type="ECO:0000256" key="5">
    <source>
        <dbReference type="ARBA" id="ARBA00022490"/>
    </source>
</evidence>
<dbReference type="EC" id="2.7.11.1" evidence="4"/>
<keyword evidence="8" id="KW-0808">Transferase</keyword>
<evidence type="ECO:0000256" key="10">
    <source>
        <dbReference type="ARBA" id="ARBA00022741"/>
    </source>
</evidence>
<evidence type="ECO:0000256" key="9">
    <source>
        <dbReference type="ARBA" id="ARBA00022723"/>
    </source>
</evidence>
<dbReference type="Pfam" id="PF00069">
    <property type="entry name" value="Pkinase"/>
    <property type="match status" value="1"/>
</dbReference>
<dbReference type="GO" id="GO:0004674">
    <property type="term" value="F:protein serine/threonine kinase activity"/>
    <property type="evidence" value="ECO:0007669"/>
    <property type="project" value="UniProtKB-KW"/>
</dbReference>
<dbReference type="InterPro" id="IPR011009">
    <property type="entry name" value="Kinase-like_dom_sf"/>
</dbReference>
<feature type="binding site" evidence="16">
    <location>
        <position position="38"/>
    </location>
    <ligand>
        <name>ATP</name>
        <dbReference type="ChEBI" id="CHEBI:30616"/>
    </ligand>
</feature>
<dbReference type="InterPro" id="IPR000719">
    <property type="entry name" value="Prot_kinase_dom"/>
</dbReference>
<proteinExistence type="inferred from homology"/>
<dbReference type="PROSITE" id="PS50011">
    <property type="entry name" value="PROTEIN_KINASE_DOM"/>
    <property type="match status" value="1"/>
</dbReference>
<dbReference type="InterPro" id="IPR017441">
    <property type="entry name" value="Protein_kinase_ATP_BS"/>
</dbReference>
<evidence type="ECO:0000256" key="3">
    <source>
        <dbReference type="ARBA" id="ARBA00008874"/>
    </source>
</evidence>
<feature type="region of interest" description="Disordered" evidence="17">
    <location>
        <begin position="346"/>
        <end position="412"/>
    </location>
</feature>
<dbReference type="Proteomes" id="UP000326565">
    <property type="component" value="Unassembled WGS sequence"/>
</dbReference>
<keyword evidence="9" id="KW-0479">Metal-binding</keyword>
<dbReference type="SUPFAM" id="SSF56112">
    <property type="entry name" value="Protein kinase-like (PK-like)"/>
    <property type="match status" value="1"/>
</dbReference>
<comment type="subcellular location">
    <subcellularLocation>
        <location evidence="2">Cytoplasm</location>
    </subcellularLocation>
</comment>
<dbReference type="OrthoDB" id="248923at2759"/>
<comment type="cofactor">
    <cofactor evidence="1">
        <name>Mg(2+)</name>
        <dbReference type="ChEBI" id="CHEBI:18420"/>
    </cofactor>
</comment>
<accession>A0A5N5WR68</accession>
<evidence type="ECO:0000256" key="2">
    <source>
        <dbReference type="ARBA" id="ARBA00004496"/>
    </source>
</evidence>
<dbReference type="AlphaFoldDB" id="A0A5N5WR68"/>
<keyword evidence="10 16" id="KW-0547">Nucleotide-binding</keyword>
<keyword evidence="12 16" id="KW-0067">ATP-binding</keyword>
<evidence type="ECO:0000256" key="15">
    <source>
        <dbReference type="ARBA" id="ARBA00048679"/>
    </source>
</evidence>
<gene>
    <name evidence="19" type="ORF">BDV29DRAFT_179906</name>
</gene>
<evidence type="ECO:0000256" key="1">
    <source>
        <dbReference type="ARBA" id="ARBA00001946"/>
    </source>
</evidence>
<dbReference type="EMBL" id="ML732284">
    <property type="protein sequence ID" value="KAB8071048.1"/>
    <property type="molecule type" value="Genomic_DNA"/>
</dbReference>
<dbReference type="GO" id="GO:0046872">
    <property type="term" value="F:metal ion binding"/>
    <property type="evidence" value="ECO:0007669"/>
    <property type="project" value="UniProtKB-KW"/>
</dbReference>
<evidence type="ECO:0000256" key="11">
    <source>
        <dbReference type="ARBA" id="ARBA00022777"/>
    </source>
</evidence>
<keyword evidence="20" id="KW-1185">Reference proteome</keyword>
<sequence length="609" mass="67872">MADDMASHYQMMEELGSGSFGTVYKAIEKSTGEIVAVKHIDLESSEDDIQEIQQEISVLATCASPYVTQYKASFLRGHKLWIVMEYLGGGSCLDLLKPGVFNEAHVAIICQQLLQGLEYLHSEGKIHRDIKAANVLLSHTGKVKLADFGVAAQLINIKSQRNTFVGTPFWMAPEVIQQSGYDYKADIWSLGITAIEMINGEPPHASTHPMKVLFLIPKEPAPRLDGDQYSNTFKDFIAQCLTKDPERRPSAKDLLRHKFIRNAGRTEALQELILRKQDFAAGRGVSRNVKYYAESLNTITHLNDDDGWVFDTVKAPTMKIPEGPDEEENEPDIDDFLFDETSEMMDSMHISNPPPPPKHAANSTGNSAVNTVNTAVRRVPAPEGSPSSRRNYKKRRSSGIKQPLGVDLTFGNSPSTVRQFRRVSDKIPAENSYSSQYSFGPDENSSPKTLFSEPNSKEAQLGRRAYSKAVGMACQEVLATTGDQEKREAISRLAEAWSDLEMVDPEGLYHILRTTNEKLQGDPKLSSLVPQAPPPESPQRTRLVLAQNNPHLKSHRRRQSTVVAETNLQPAQLANLPGQQVPGMEHTKQLSDVLYQRWSEGLRNRWPGI</sequence>
<dbReference type="PANTHER" id="PTHR48012:SF10">
    <property type="entry name" value="FI20177P1"/>
    <property type="match status" value="1"/>
</dbReference>
<evidence type="ECO:0000256" key="16">
    <source>
        <dbReference type="PROSITE-ProRule" id="PRU10141"/>
    </source>
</evidence>
<dbReference type="Gene3D" id="1.10.510.10">
    <property type="entry name" value="Transferase(Phosphotransferase) domain 1"/>
    <property type="match status" value="1"/>
</dbReference>
<dbReference type="FunFam" id="1.10.510.10:FF:000411">
    <property type="entry name" value="Probable Ste20-like kinase Don3"/>
    <property type="match status" value="1"/>
</dbReference>
<keyword evidence="7" id="KW-0597">Phosphoprotein</keyword>
<evidence type="ECO:0000256" key="13">
    <source>
        <dbReference type="ARBA" id="ARBA00022842"/>
    </source>
</evidence>
<feature type="compositionally biased region" description="Polar residues" evidence="17">
    <location>
        <begin position="361"/>
        <end position="374"/>
    </location>
</feature>
<keyword evidence="5" id="KW-0963">Cytoplasm</keyword>
<keyword evidence="11 19" id="KW-0418">Kinase</keyword>
<feature type="region of interest" description="Disordered" evidence="17">
    <location>
        <begin position="431"/>
        <end position="458"/>
    </location>
</feature>
<evidence type="ECO:0000256" key="14">
    <source>
        <dbReference type="ARBA" id="ARBA00047899"/>
    </source>
</evidence>
<evidence type="ECO:0000256" key="12">
    <source>
        <dbReference type="ARBA" id="ARBA00022840"/>
    </source>
</evidence>
<evidence type="ECO:0000259" key="18">
    <source>
        <dbReference type="PROSITE" id="PS50011"/>
    </source>
</evidence>
<organism evidence="19 20">
    <name type="scientific">Aspergillus leporis</name>
    <dbReference type="NCBI Taxonomy" id="41062"/>
    <lineage>
        <taxon>Eukaryota</taxon>
        <taxon>Fungi</taxon>
        <taxon>Dikarya</taxon>
        <taxon>Ascomycota</taxon>
        <taxon>Pezizomycotina</taxon>
        <taxon>Eurotiomycetes</taxon>
        <taxon>Eurotiomycetidae</taxon>
        <taxon>Eurotiales</taxon>
        <taxon>Aspergillaceae</taxon>
        <taxon>Aspergillus</taxon>
        <taxon>Aspergillus subgen. Circumdati</taxon>
    </lineage>
</organism>
<keyword evidence="6" id="KW-0723">Serine/threonine-protein kinase</keyword>
<dbReference type="GO" id="GO:0005737">
    <property type="term" value="C:cytoplasm"/>
    <property type="evidence" value="ECO:0007669"/>
    <property type="project" value="UniProtKB-SubCell"/>
</dbReference>
<name>A0A5N5WR68_9EURO</name>
<reference evidence="19 20" key="1">
    <citation type="submission" date="2019-04" db="EMBL/GenBank/DDBJ databases">
        <title>Friends and foes A comparative genomics study of 23 Aspergillus species from section Flavi.</title>
        <authorList>
            <consortium name="DOE Joint Genome Institute"/>
            <person name="Kjaerbolling I."/>
            <person name="Vesth T."/>
            <person name="Frisvad J.C."/>
            <person name="Nybo J.L."/>
            <person name="Theobald S."/>
            <person name="Kildgaard S."/>
            <person name="Isbrandt T."/>
            <person name="Kuo A."/>
            <person name="Sato A."/>
            <person name="Lyhne E.K."/>
            <person name="Kogle M.E."/>
            <person name="Wiebenga A."/>
            <person name="Kun R.S."/>
            <person name="Lubbers R.J."/>
            <person name="Makela M.R."/>
            <person name="Barry K."/>
            <person name="Chovatia M."/>
            <person name="Clum A."/>
            <person name="Daum C."/>
            <person name="Haridas S."/>
            <person name="He G."/>
            <person name="LaButti K."/>
            <person name="Lipzen A."/>
            <person name="Mondo S."/>
            <person name="Riley R."/>
            <person name="Salamov A."/>
            <person name="Simmons B.A."/>
            <person name="Magnuson J.K."/>
            <person name="Henrissat B."/>
            <person name="Mortensen U.H."/>
            <person name="Larsen T.O."/>
            <person name="Devries R.P."/>
            <person name="Grigoriev I.V."/>
            <person name="Machida M."/>
            <person name="Baker S.E."/>
            <person name="Andersen M.R."/>
        </authorList>
    </citation>
    <scope>NUCLEOTIDE SEQUENCE [LARGE SCALE GENOMIC DNA]</scope>
    <source>
        <strain evidence="19 20">CBS 151.66</strain>
    </source>
</reference>
<dbReference type="PROSITE" id="PS00107">
    <property type="entry name" value="PROTEIN_KINASE_ATP"/>
    <property type="match status" value="1"/>
</dbReference>
<dbReference type="CDD" id="cd06609">
    <property type="entry name" value="STKc_MST3_like"/>
    <property type="match status" value="1"/>
</dbReference>
<dbReference type="SMART" id="SM00220">
    <property type="entry name" value="S_TKc"/>
    <property type="match status" value="1"/>
</dbReference>
<evidence type="ECO:0000256" key="6">
    <source>
        <dbReference type="ARBA" id="ARBA00022527"/>
    </source>
</evidence>
<evidence type="ECO:0000256" key="4">
    <source>
        <dbReference type="ARBA" id="ARBA00012513"/>
    </source>
</evidence>
<comment type="similarity">
    <text evidence="3">Belongs to the protein kinase superfamily. STE Ser/Thr protein kinase family. STE20 subfamily.</text>
</comment>
<evidence type="ECO:0000313" key="20">
    <source>
        <dbReference type="Proteomes" id="UP000326565"/>
    </source>
</evidence>
<comment type="catalytic activity">
    <reaction evidence="15">
        <text>L-seryl-[protein] + ATP = O-phospho-L-seryl-[protein] + ADP + H(+)</text>
        <dbReference type="Rhea" id="RHEA:17989"/>
        <dbReference type="Rhea" id="RHEA-COMP:9863"/>
        <dbReference type="Rhea" id="RHEA-COMP:11604"/>
        <dbReference type="ChEBI" id="CHEBI:15378"/>
        <dbReference type="ChEBI" id="CHEBI:29999"/>
        <dbReference type="ChEBI" id="CHEBI:30616"/>
        <dbReference type="ChEBI" id="CHEBI:83421"/>
        <dbReference type="ChEBI" id="CHEBI:456216"/>
        <dbReference type="EC" id="2.7.11.1"/>
    </reaction>
</comment>
<dbReference type="PANTHER" id="PTHR48012">
    <property type="entry name" value="STERILE20-LIKE KINASE, ISOFORM B-RELATED"/>
    <property type="match status" value="1"/>
</dbReference>
<evidence type="ECO:0000256" key="8">
    <source>
        <dbReference type="ARBA" id="ARBA00022679"/>
    </source>
</evidence>
<dbReference type="InterPro" id="IPR050629">
    <property type="entry name" value="STE20/SPS1-PAK"/>
</dbReference>
<evidence type="ECO:0000313" key="19">
    <source>
        <dbReference type="EMBL" id="KAB8071048.1"/>
    </source>
</evidence>
<keyword evidence="13" id="KW-0460">Magnesium</keyword>
<evidence type="ECO:0000256" key="7">
    <source>
        <dbReference type="ARBA" id="ARBA00022553"/>
    </source>
</evidence>
<dbReference type="FunFam" id="3.30.200.20:FF:000488">
    <property type="entry name" value="Related to severin kinase"/>
    <property type="match status" value="1"/>
</dbReference>